<dbReference type="GeneID" id="8740063"/>
<organism evidence="3 4">
    <name type="scientific">Archaeoglobus profundus (strain DSM 5631 / JCM 9629 / NBRC 100127 / Av18)</name>
    <dbReference type="NCBI Taxonomy" id="572546"/>
    <lineage>
        <taxon>Archaea</taxon>
        <taxon>Methanobacteriati</taxon>
        <taxon>Methanobacteriota</taxon>
        <taxon>Archaeoglobi</taxon>
        <taxon>Archaeoglobales</taxon>
        <taxon>Archaeoglobaceae</taxon>
        <taxon>Archaeoglobus</taxon>
    </lineage>
</organism>
<dbReference type="Gene3D" id="3.40.50.2300">
    <property type="match status" value="1"/>
</dbReference>
<dbReference type="Proteomes" id="UP000001901">
    <property type="component" value="Chromosome"/>
</dbReference>
<dbReference type="PaxDb" id="572546-Arcpr_1376"/>
<keyword evidence="4" id="KW-1185">Reference proteome</keyword>
<sequence length="121" mass="13361">MPRVLIVDDTAFMRKLLRNILFSGGFDIVGEAENGKQAVEMYKQLKPDLVMLDIVMPEMNGIEALKAIKQIDPNAKVIMCTAVGQEKIVKAAIKLGAKGYIVKPFQAQKVIEEAKRVLGMS</sequence>
<evidence type="ECO:0000313" key="3">
    <source>
        <dbReference type="EMBL" id="ADB58425.1"/>
    </source>
</evidence>
<dbReference type="InterPro" id="IPR011006">
    <property type="entry name" value="CheY-like_superfamily"/>
</dbReference>
<evidence type="ECO:0000256" key="1">
    <source>
        <dbReference type="PROSITE-ProRule" id="PRU00169"/>
    </source>
</evidence>
<evidence type="ECO:0000313" key="4">
    <source>
        <dbReference type="Proteomes" id="UP000001901"/>
    </source>
</evidence>
<gene>
    <name evidence="3" type="ordered locus">Arcpr_1376</name>
</gene>
<dbReference type="PROSITE" id="PS50110">
    <property type="entry name" value="RESPONSE_REGULATORY"/>
    <property type="match status" value="1"/>
</dbReference>
<reference evidence="3 4" key="1">
    <citation type="journal article" date="2010" name="Stand. Genomic Sci.">
        <title>Complete genome sequence of Archaeoglobus profundus type strain (AV18).</title>
        <authorList>
            <person name="von Jan M."/>
            <person name="Lapidus A."/>
            <person name="Del Rio T.G."/>
            <person name="Copeland A."/>
            <person name="Tice H."/>
            <person name="Cheng J.F."/>
            <person name="Lucas S."/>
            <person name="Chen F."/>
            <person name="Nolan M."/>
            <person name="Goodwin L."/>
            <person name="Han C."/>
            <person name="Pitluck S."/>
            <person name="Liolios K."/>
            <person name="Ivanova N."/>
            <person name="Mavromatis K."/>
            <person name="Ovchinnikova G."/>
            <person name="Chertkov O."/>
            <person name="Pati A."/>
            <person name="Chen A."/>
            <person name="Palaniappan K."/>
            <person name="Land M."/>
            <person name="Hauser L."/>
            <person name="Chang Y.J."/>
            <person name="Jeffries C.D."/>
            <person name="Saunders E."/>
            <person name="Brettin T."/>
            <person name="Detter J.C."/>
            <person name="Chain P."/>
            <person name="Eichinger K."/>
            <person name="Huber H."/>
            <person name="Spring S."/>
            <person name="Rohde M."/>
            <person name="Goker M."/>
            <person name="Wirth R."/>
            <person name="Woyke T."/>
            <person name="Bristow J."/>
            <person name="Eisen J.A."/>
            <person name="Markowitz V."/>
            <person name="Hugenholtz P."/>
            <person name="Kyrpides N.C."/>
            <person name="Klenk H.P."/>
        </authorList>
    </citation>
    <scope>NUCLEOTIDE SEQUENCE [LARGE SCALE GENOMIC DNA]</scope>
    <source>
        <strain evidence="4">DSM 5631 / JCM 9629 / NBRC 100127 / Av18</strain>
    </source>
</reference>
<dbReference type="RefSeq" id="WP_012940761.1">
    <property type="nucleotide sequence ID" value="NC_013741.1"/>
</dbReference>
<name>D2RE81_ARCPA</name>
<dbReference type="SMART" id="SM00448">
    <property type="entry name" value="REC"/>
    <property type="match status" value="1"/>
</dbReference>
<dbReference type="CDD" id="cd17542">
    <property type="entry name" value="REC_CheY"/>
    <property type="match status" value="1"/>
</dbReference>
<dbReference type="PANTHER" id="PTHR43228">
    <property type="entry name" value="TWO-COMPONENT RESPONSE REGULATOR"/>
    <property type="match status" value="1"/>
</dbReference>
<proteinExistence type="predicted"/>
<dbReference type="HOGENOM" id="CLU_000445_69_15_2"/>
<dbReference type="eggNOG" id="arCOG02391">
    <property type="taxonomic scope" value="Archaea"/>
</dbReference>
<dbReference type="InterPro" id="IPR052048">
    <property type="entry name" value="ST_Response_Regulator"/>
</dbReference>
<dbReference type="Pfam" id="PF00072">
    <property type="entry name" value="Response_reg"/>
    <property type="match status" value="1"/>
</dbReference>
<dbReference type="InterPro" id="IPR001789">
    <property type="entry name" value="Sig_transdc_resp-reg_receiver"/>
</dbReference>
<dbReference type="OrthoDB" id="2830at2157"/>
<feature type="modified residue" description="4-aspartylphosphate" evidence="1">
    <location>
        <position position="53"/>
    </location>
</feature>
<dbReference type="EMBL" id="CP001857">
    <property type="protein sequence ID" value="ADB58425.1"/>
    <property type="molecule type" value="Genomic_DNA"/>
</dbReference>
<dbReference type="GO" id="GO:0000160">
    <property type="term" value="P:phosphorelay signal transduction system"/>
    <property type="evidence" value="ECO:0007669"/>
    <property type="project" value="InterPro"/>
</dbReference>
<feature type="domain" description="Response regulatory" evidence="2">
    <location>
        <begin position="3"/>
        <end position="118"/>
    </location>
</feature>
<dbReference type="PANTHER" id="PTHR43228:SF1">
    <property type="entry name" value="TWO-COMPONENT RESPONSE REGULATOR ARR22"/>
    <property type="match status" value="1"/>
</dbReference>
<dbReference type="KEGG" id="apo:Arcpr_1376"/>
<evidence type="ECO:0000259" key="2">
    <source>
        <dbReference type="PROSITE" id="PS50110"/>
    </source>
</evidence>
<protein>
    <submittedName>
        <fullName evidence="3">Response regulator receiver protein</fullName>
    </submittedName>
</protein>
<dbReference type="STRING" id="572546.Arcpr_1376"/>
<dbReference type="SUPFAM" id="SSF52172">
    <property type="entry name" value="CheY-like"/>
    <property type="match status" value="1"/>
</dbReference>
<accession>D2RE81</accession>
<keyword evidence="1" id="KW-0597">Phosphoprotein</keyword>
<dbReference type="AlphaFoldDB" id="D2RE81"/>